<evidence type="ECO:0000259" key="9">
    <source>
        <dbReference type="PROSITE" id="PS50109"/>
    </source>
</evidence>
<dbReference type="InterPro" id="IPR004358">
    <property type="entry name" value="Sig_transdc_His_kin-like_C"/>
</dbReference>
<dbReference type="PANTHER" id="PTHR45453">
    <property type="entry name" value="PHOSPHATE REGULON SENSOR PROTEIN PHOR"/>
    <property type="match status" value="1"/>
</dbReference>
<accession>A0ABT7EBJ6</accession>
<keyword evidence="8" id="KW-0472">Membrane</keyword>
<evidence type="ECO:0000256" key="1">
    <source>
        <dbReference type="ARBA" id="ARBA00000085"/>
    </source>
</evidence>
<evidence type="ECO:0000256" key="4">
    <source>
        <dbReference type="ARBA" id="ARBA00022553"/>
    </source>
</evidence>
<dbReference type="EMBL" id="JASKYM010000007">
    <property type="protein sequence ID" value="MDK2564312.1"/>
    <property type="molecule type" value="Genomic_DNA"/>
</dbReference>
<comment type="caution">
    <text evidence="10">The sequence shown here is derived from an EMBL/GenBank/DDBJ whole genome shotgun (WGS) entry which is preliminary data.</text>
</comment>
<dbReference type="Proteomes" id="UP001301012">
    <property type="component" value="Unassembled WGS sequence"/>
</dbReference>
<dbReference type="RefSeq" id="WP_284133241.1">
    <property type="nucleotide sequence ID" value="NZ_JASKYM010000007.1"/>
</dbReference>
<reference evidence="10 11" key="1">
    <citation type="submission" date="2023-05" db="EMBL/GenBank/DDBJ databases">
        <title>Rombocin, a short stable natural nisin variant, displays selective antimicrobial activity against Listeria monocytogenes and employs dual mode of action to kill target bacterial strains.</title>
        <authorList>
            <person name="Wambui J."/>
            <person name="Stephan R."/>
            <person name="Kuipers O.P."/>
        </authorList>
    </citation>
    <scope>NUCLEOTIDE SEQUENCE [LARGE SCALE GENOMIC DNA]</scope>
    <source>
        <strain evidence="10 11">RC002</strain>
    </source>
</reference>
<keyword evidence="11" id="KW-1185">Reference proteome</keyword>
<dbReference type="InterPro" id="IPR005467">
    <property type="entry name" value="His_kinase_dom"/>
</dbReference>
<evidence type="ECO:0000256" key="6">
    <source>
        <dbReference type="ARBA" id="ARBA00022777"/>
    </source>
</evidence>
<evidence type="ECO:0000256" key="3">
    <source>
        <dbReference type="ARBA" id="ARBA00012438"/>
    </source>
</evidence>
<dbReference type="InterPro" id="IPR036097">
    <property type="entry name" value="HisK_dim/P_sf"/>
</dbReference>
<comment type="catalytic activity">
    <reaction evidence="1">
        <text>ATP + protein L-histidine = ADP + protein N-phospho-L-histidine.</text>
        <dbReference type="EC" id="2.7.13.3"/>
    </reaction>
</comment>
<dbReference type="PRINTS" id="PR00344">
    <property type="entry name" value="BCTRLSENSOR"/>
</dbReference>
<evidence type="ECO:0000256" key="8">
    <source>
        <dbReference type="SAM" id="Phobius"/>
    </source>
</evidence>
<dbReference type="Gene3D" id="1.10.287.130">
    <property type="match status" value="1"/>
</dbReference>
<keyword evidence="7" id="KW-0902">Two-component regulatory system</keyword>
<evidence type="ECO:0000256" key="5">
    <source>
        <dbReference type="ARBA" id="ARBA00022679"/>
    </source>
</evidence>
<evidence type="ECO:0000313" key="11">
    <source>
        <dbReference type="Proteomes" id="UP001301012"/>
    </source>
</evidence>
<dbReference type="Pfam" id="PF02518">
    <property type="entry name" value="HATPase_c"/>
    <property type="match status" value="1"/>
</dbReference>
<comment type="subcellular location">
    <subcellularLocation>
        <location evidence="2">Membrane</location>
    </subcellularLocation>
</comment>
<dbReference type="SMART" id="SM00388">
    <property type="entry name" value="HisKA"/>
    <property type="match status" value="1"/>
</dbReference>
<protein>
    <recommendedName>
        <fullName evidence="3">histidine kinase</fullName>
        <ecNumber evidence="3">2.7.13.3</ecNumber>
    </recommendedName>
</protein>
<dbReference type="SUPFAM" id="SSF55874">
    <property type="entry name" value="ATPase domain of HSP90 chaperone/DNA topoisomerase II/histidine kinase"/>
    <property type="match status" value="1"/>
</dbReference>
<keyword evidence="8" id="KW-0812">Transmembrane</keyword>
<feature type="transmembrane region" description="Helical" evidence="8">
    <location>
        <begin position="153"/>
        <end position="171"/>
    </location>
</feature>
<dbReference type="SUPFAM" id="SSF47384">
    <property type="entry name" value="Homodimeric domain of signal transducing histidine kinase"/>
    <property type="match status" value="1"/>
</dbReference>
<feature type="transmembrane region" description="Helical" evidence="8">
    <location>
        <begin position="14"/>
        <end position="37"/>
    </location>
</feature>
<name>A0ABT7EBJ6_9FIRM</name>
<evidence type="ECO:0000256" key="7">
    <source>
        <dbReference type="ARBA" id="ARBA00023012"/>
    </source>
</evidence>
<dbReference type="PANTHER" id="PTHR45453:SF1">
    <property type="entry name" value="PHOSPHATE REGULON SENSOR PROTEIN PHOR"/>
    <property type="match status" value="1"/>
</dbReference>
<dbReference type="Gene3D" id="3.30.565.10">
    <property type="entry name" value="Histidine kinase-like ATPase, C-terminal domain"/>
    <property type="match status" value="1"/>
</dbReference>
<feature type="domain" description="Histidine kinase" evidence="9">
    <location>
        <begin position="196"/>
        <end position="411"/>
    </location>
</feature>
<proteinExistence type="predicted"/>
<dbReference type="InterPro" id="IPR050351">
    <property type="entry name" value="BphY/WalK/GraS-like"/>
</dbReference>
<dbReference type="EC" id="2.7.13.3" evidence="3"/>
<dbReference type="SMART" id="SM00387">
    <property type="entry name" value="HATPase_c"/>
    <property type="match status" value="1"/>
</dbReference>
<dbReference type="InterPro" id="IPR003594">
    <property type="entry name" value="HATPase_dom"/>
</dbReference>
<keyword evidence="5" id="KW-0808">Transferase</keyword>
<dbReference type="InterPro" id="IPR036890">
    <property type="entry name" value="HATPase_C_sf"/>
</dbReference>
<keyword evidence="8" id="KW-1133">Transmembrane helix</keyword>
<dbReference type="PROSITE" id="PS50109">
    <property type="entry name" value="HIS_KIN"/>
    <property type="match status" value="1"/>
</dbReference>
<dbReference type="CDD" id="cd00075">
    <property type="entry name" value="HATPase"/>
    <property type="match status" value="1"/>
</dbReference>
<keyword evidence="6 10" id="KW-0418">Kinase</keyword>
<evidence type="ECO:0000313" key="10">
    <source>
        <dbReference type="EMBL" id="MDK2564312.1"/>
    </source>
</evidence>
<keyword evidence="4" id="KW-0597">Phosphoprotein</keyword>
<gene>
    <name evidence="10" type="ORF">QOZ84_12190</name>
</gene>
<dbReference type="CDD" id="cd00082">
    <property type="entry name" value="HisKA"/>
    <property type="match status" value="1"/>
</dbReference>
<dbReference type="Pfam" id="PF00512">
    <property type="entry name" value="HisKA"/>
    <property type="match status" value="1"/>
</dbReference>
<evidence type="ECO:0000256" key="2">
    <source>
        <dbReference type="ARBA" id="ARBA00004370"/>
    </source>
</evidence>
<sequence>MINKNILDKTKKKLIILNTLVVGVLFLIFSMFIYGYFYNLTYKEVDKGLYRQFDMITKKTKEEFRYPIKSGNMAIGPQGHITYILKNGKVVYGYENDRANYIRPYEYYDKVKNGITSYKYGGHNFRELKQTQGEYTLEIIKVVDVEVGLLKQLVFVLLIGMMLSLGVVYLTSRFLTQKSLEPIEASWENQVLFVQDASHELRTPLAIIFSKIEGIIKRPESTVDDEMKNLTIVMKEARRLRKLVSDLLKLTKEDAIVTINKSTFNLEELVKEILVDYRDIASLQDKVVNFNSKLRNINIYCDREKIKQLLIILIDNAIKYTNPEGRIDVILSESMHSINIIIKDNGIGIKEDEIKNIFNRFYRSNSLRGKDIEGSGVGLSIAKTIISNLRGNIEVESKIREGTSFYVNIPK</sequence>
<organism evidence="10 11">
    <name type="scientific">Romboutsia sedimentorum</name>
    <dbReference type="NCBI Taxonomy" id="1368474"/>
    <lineage>
        <taxon>Bacteria</taxon>
        <taxon>Bacillati</taxon>
        <taxon>Bacillota</taxon>
        <taxon>Clostridia</taxon>
        <taxon>Peptostreptococcales</taxon>
        <taxon>Peptostreptococcaceae</taxon>
        <taxon>Romboutsia</taxon>
    </lineage>
</organism>
<dbReference type="InterPro" id="IPR003661">
    <property type="entry name" value="HisK_dim/P_dom"/>
</dbReference>
<dbReference type="GO" id="GO:0016301">
    <property type="term" value="F:kinase activity"/>
    <property type="evidence" value="ECO:0007669"/>
    <property type="project" value="UniProtKB-KW"/>
</dbReference>